<dbReference type="EMBL" id="VSSQ01004638">
    <property type="protein sequence ID" value="MPM26053.1"/>
    <property type="molecule type" value="Genomic_DNA"/>
</dbReference>
<dbReference type="Gene3D" id="3.40.50.850">
    <property type="entry name" value="Isochorismatase-like"/>
    <property type="match status" value="1"/>
</dbReference>
<evidence type="ECO:0000256" key="1">
    <source>
        <dbReference type="ARBA" id="ARBA00022801"/>
    </source>
</evidence>
<sequence length="183" mass="20696">MKTALLIVDVQNDYFPGGKNELVGSIEASLRIKVIIEKFRRKNLEIIYIQHISKSPASTFFLPNTEGIAIHNNVKPNREDKIFIKHYPNSFRDTGLDEYCKNKGIDTLVIVGMMSHMCIDTTVRAGYDLGYKIVVLKDCCATKDLKMGERVVKAEEVQIAYMAAIEGTFGEVKTVEEYIRGEI</sequence>
<name>A0A644YHU2_9ZZZZ</name>
<evidence type="ECO:0000259" key="2">
    <source>
        <dbReference type="Pfam" id="PF00857"/>
    </source>
</evidence>
<dbReference type="PANTHER" id="PTHR43540">
    <property type="entry name" value="PEROXYUREIDOACRYLATE/UREIDOACRYLATE AMIDOHYDROLASE-RELATED"/>
    <property type="match status" value="1"/>
</dbReference>
<dbReference type="AlphaFoldDB" id="A0A644YHU2"/>
<dbReference type="InterPro" id="IPR050272">
    <property type="entry name" value="Isochorismatase-like_hydrls"/>
</dbReference>
<keyword evidence="1 3" id="KW-0378">Hydrolase</keyword>
<comment type="caution">
    <text evidence="3">The sequence shown here is derived from an EMBL/GenBank/DDBJ whole genome shotgun (WGS) entry which is preliminary data.</text>
</comment>
<reference evidence="3" key="1">
    <citation type="submission" date="2019-08" db="EMBL/GenBank/DDBJ databases">
        <authorList>
            <person name="Kucharzyk K."/>
            <person name="Murdoch R.W."/>
            <person name="Higgins S."/>
            <person name="Loffler F."/>
        </authorList>
    </citation>
    <scope>NUCLEOTIDE SEQUENCE</scope>
</reference>
<dbReference type="EC" id="3.5.2.19" evidence="3"/>
<dbReference type="PANTHER" id="PTHR43540:SF1">
    <property type="entry name" value="ISOCHORISMATASE HYDROLASE"/>
    <property type="match status" value="1"/>
</dbReference>
<dbReference type="CDD" id="cd01014">
    <property type="entry name" value="nicotinamidase_related"/>
    <property type="match status" value="1"/>
</dbReference>
<gene>
    <name evidence="3" type="primary">sttH_4</name>
    <name evidence="3" type="ORF">SDC9_72554</name>
</gene>
<feature type="domain" description="Isochorismatase-like" evidence="2">
    <location>
        <begin position="3"/>
        <end position="146"/>
    </location>
</feature>
<dbReference type="Pfam" id="PF00857">
    <property type="entry name" value="Isochorismatase"/>
    <property type="match status" value="1"/>
</dbReference>
<protein>
    <submittedName>
        <fullName evidence="3">Streptothricin hydrolase</fullName>
        <ecNumber evidence="3">3.5.2.19</ecNumber>
    </submittedName>
</protein>
<organism evidence="3">
    <name type="scientific">bioreactor metagenome</name>
    <dbReference type="NCBI Taxonomy" id="1076179"/>
    <lineage>
        <taxon>unclassified sequences</taxon>
        <taxon>metagenomes</taxon>
        <taxon>ecological metagenomes</taxon>
    </lineage>
</organism>
<dbReference type="SUPFAM" id="SSF52499">
    <property type="entry name" value="Isochorismatase-like hydrolases"/>
    <property type="match status" value="1"/>
</dbReference>
<dbReference type="GO" id="GO:0016787">
    <property type="term" value="F:hydrolase activity"/>
    <property type="evidence" value="ECO:0007669"/>
    <property type="project" value="UniProtKB-KW"/>
</dbReference>
<dbReference type="InterPro" id="IPR036380">
    <property type="entry name" value="Isochorismatase-like_sf"/>
</dbReference>
<accession>A0A644YHU2</accession>
<dbReference type="InterPro" id="IPR000868">
    <property type="entry name" value="Isochorismatase-like_dom"/>
</dbReference>
<evidence type="ECO:0000313" key="3">
    <source>
        <dbReference type="EMBL" id="MPM26053.1"/>
    </source>
</evidence>
<proteinExistence type="predicted"/>